<dbReference type="Gene3D" id="2.130.10.10">
    <property type="entry name" value="YVTN repeat-like/Quinoprotein amine dehydrogenase"/>
    <property type="match status" value="2"/>
</dbReference>
<dbReference type="eggNOG" id="KOG2314">
    <property type="taxonomic scope" value="Eukaryota"/>
</dbReference>
<dbReference type="InterPro" id="IPR003954">
    <property type="entry name" value="RRM_euk-type"/>
</dbReference>
<proteinExistence type="inferred from homology"/>
<dbReference type="RefSeq" id="XP_002109554.1">
    <property type="nucleotide sequence ID" value="XM_002109518.1"/>
</dbReference>
<comment type="function">
    <text evidence="7">RNA-binding component of the eukaryotic translation initiation factor 3 (eIF-3) complex, which is involved in protein synthesis of a specialized repertoire of mRNAs and, together with other initiation factors, stimulates binding of mRNA and methionyl-tRNAi to the 40S ribosome. The eIF-3 complex specifically targets and initiates translation of a subset of mRNAs involved in cell proliferation.</text>
</comment>
<keyword evidence="2 7" id="KW-0963">Cytoplasm</keyword>
<name>B3RPX9_TRIAD</name>
<evidence type="ECO:0000256" key="7">
    <source>
        <dbReference type="HAMAP-Rule" id="MF_03001"/>
    </source>
</evidence>
<dbReference type="AlphaFoldDB" id="B3RPX9"/>
<dbReference type="InterPro" id="IPR015943">
    <property type="entry name" value="WD40/YVTN_repeat-like_dom_sf"/>
</dbReference>
<comment type="subcellular location">
    <subcellularLocation>
        <location evidence="1 7 8">Cytoplasm</location>
    </subcellularLocation>
</comment>
<feature type="domain" description="RRM" evidence="10">
    <location>
        <begin position="61"/>
        <end position="145"/>
    </location>
</feature>
<feature type="compositionally biased region" description="Basic and acidic residues" evidence="9">
    <location>
        <begin position="1"/>
        <end position="11"/>
    </location>
</feature>
<dbReference type="HAMAP" id="MF_03001">
    <property type="entry name" value="eIF3b"/>
    <property type="match status" value="1"/>
</dbReference>
<dbReference type="PROSITE" id="PS50102">
    <property type="entry name" value="RRM"/>
    <property type="match status" value="1"/>
</dbReference>
<evidence type="ECO:0000256" key="1">
    <source>
        <dbReference type="ARBA" id="ARBA00004496"/>
    </source>
</evidence>
<dbReference type="Proteomes" id="UP000009022">
    <property type="component" value="Unassembled WGS sequence"/>
</dbReference>
<keyword evidence="4" id="KW-0853">WD repeat</keyword>
<feature type="compositionally biased region" description="Acidic residues" evidence="9">
    <location>
        <begin position="12"/>
        <end position="34"/>
    </location>
</feature>
<comment type="function">
    <text evidence="8">Component of the eukaryotic translation initiation factor 3 (eIF-3) complex, which is involved in protein synthesis and, together with other initiation factors, stimulates binding of mRNA and methionyl-tRNAi to the 40S ribosome.</text>
</comment>
<dbReference type="EMBL" id="DS985242">
    <property type="protein sequence ID" value="EDV27720.1"/>
    <property type="molecule type" value="Genomic_DNA"/>
</dbReference>
<dbReference type="PhylomeDB" id="B3RPX9"/>
<sequence>MEKDTTDKSNQEENDEDLIDESEIDDAQFEDPPDFVDNLTDRDVAAEGGFICPIANDDLSSLLVVDNVPEVGQEKLEKLKNVITRIFGRFGNVTSNYFPQGSNGKTKGYIFLEFATKEEAVSACRATNGYALDKQHIFAVNLFNDFEKYRSPPSQEKIEPNPFVEEENLRWWLQDPDCADQYAMQFGHYTGIYWNSTRSPTLIIEREHWTESAAVKWTPKGTYLATCHDKGIILWGGKGFDRKMRFTHRNVKHIDFSPCERYLVSFSPEFLEQKEGDDQTPIIIWDVRTGKKKRGFYCEPDAIRWPVLKWSHDGKYFARITKAGQEDACISVYDTETCGLLDKKSIKIPCVKDFSWSPGDHVLAFWVPEVKDIPARVTLMQIPTRNEIRSKNLFSVADCKMFWQSKGDYLCVQVSRMNKNKKISFCNFEIFHVRQKLIPVDNIELRDTVVDCGIEPGGSKLVVIHGEGVRSSASFYELHDAKGQLSCLKTIEKVQVNTVSWSPNGRFVVLAQLRTSSDGVLEFYDSTDITLMGTGEHFKVTDINWDPTGRYIITGVSSWAVKMDAGYTAWSFQGKCLRQEQIDNFGIISWRPRPPTLLSAEEISRIKKDLKKYQRTFDAKDRMSQSKASKELVDKRRKLVQDYTTYREQKTKVYEREAVQRRSLRYEEEEKNTEDDYVEEVIEVLVKEELFPIE</sequence>
<evidence type="ECO:0000256" key="9">
    <source>
        <dbReference type="SAM" id="MobiDB-lite"/>
    </source>
</evidence>
<dbReference type="CDD" id="cd12278">
    <property type="entry name" value="RRM_eIF3B"/>
    <property type="match status" value="1"/>
</dbReference>
<dbReference type="Pfam" id="PF08662">
    <property type="entry name" value="eIF2A"/>
    <property type="match status" value="1"/>
</dbReference>
<dbReference type="GO" id="GO:0003743">
    <property type="term" value="F:translation initiation factor activity"/>
    <property type="evidence" value="ECO:0007669"/>
    <property type="project" value="UniProtKB-UniRule"/>
</dbReference>
<dbReference type="InterPro" id="IPR000504">
    <property type="entry name" value="RRM_dom"/>
</dbReference>
<dbReference type="InParanoid" id="B3RPX9"/>
<reference evidence="11 12" key="1">
    <citation type="journal article" date="2008" name="Nature">
        <title>The Trichoplax genome and the nature of placozoans.</title>
        <authorList>
            <person name="Srivastava M."/>
            <person name="Begovic E."/>
            <person name="Chapman J."/>
            <person name="Putnam N.H."/>
            <person name="Hellsten U."/>
            <person name="Kawashima T."/>
            <person name="Kuo A."/>
            <person name="Mitros T."/>
            <person name="Salamov A."/>
            <person name="Carpenter M.L."/>
            <person name="Signorovitch A.Y."/>
            <person name="Moreno M.A."/>
            <person name="Kamm K."/>
            <person name="Grimwood J."/>
            <person name="Schmutz J."/>
            <person name="Shapiro H."/>
            <person name="Grigoriev I.V."/>
            <person name="Buss L.W."/>
            <person name="Schierwater B."/>
            <person name="Dellaporta S.L."/>
            <person name="Rokhsar D.S."/>
        </authorList>
    </citation>
    <scope>NUCLEOTIDE SEQUENCE [LARGE SCALE GENOMIC DNA]</scope>
    <source>
        <strain evidence="11 12">Grell-BS-1999</strain>
    </source>
</reference>
<dbReference type="InterPro" id="IPR035979">
    <property type="entry name" value="RBD_domain_sf"/>
</dbReference>
<keyword evidence="5 7" id="KW-0694">RNA-binding</keyword>
<keyword evidence="12" id="KW-1185">Reference proteome</keyword>
<gene>
    <name evidence="11" type="ORF">TRIADDRAFT_21889</name>
</gene>
<dbReference type="InterPro" id="IPR011400">
    <property type="entry name" value="EIF3B"/>
</dbReference>
<dbReference type="GO" id="GO:0016282">
    <property type="term" value="C:eukaryotic 43S preinitiation complex"/>
    <property type="evidence" value="ECO:0007669"/>
    <property type="project" value="UniProtKB-UniRule"/>
</dbReference>
<evidence type="ECO:0000256" key="5">
    <source>
        <dbReference type="ARBA" id="ARBA00022884"/>
    </source>
</evidence>
<dbReference type="FunCoup" id="B3RPX9">
    <property type="interactions" value="2561"/>
</dbReference>
<dbReference type="InterPro" id="IPR013979">
    <property type="entry name" value="TIF_beta_prop-like"/>
</dbReference>
<comment type="similarity">
    <text evidence="7 8">Belongs to the eIF-3 subunit B family.</text>
</comment>
<evidence type="ECO:0000313" key="11">
    <source>
        <dbReference type="EMBL" id="EDV27720.1"/>
    </source>
</evidence>
<dbReference type="Pfam" id="PF00400">
    <property type="entry name" value="WD40"/>
    <property type="match status" value="1"/>
</dbReference>
<dbReference type="Gene3D" id="3.30.70.330">
    <property type="match status" value="1"/>
</dbReference>
<dbReference type="Pfam" id="PF00076">
    <property type="entry name" value="RRM_1"/>
    <property type="match status" value="1"/>
</dbReference>
<evidence type="ECO:0000256" key="6">
    <source>
        <dbReference type="ARBA" id="ARBA00022917"/>
    </source>
</evidence>
<dbReference type="GO" id="GO:0033290">
    <property type="term" value="C:eukaryotic 48S preinitiation complex"/>
    <property type="evidence" value="ECO:0007669"/>
    <property type="project" value="UniProtKB-UniRule"/>
</dbReference>
<dbReference type="InterPro" id="IPR001680">
    <property type="entry name" value="WD40_rpt"/>
</dbReference>
<protein>
    <recommendedName>
        <fullName evidence="7 8">Eukaryotic translation initiation factor 3 subunit B</fullName>
        <shortName evidence="7 8">eIF3b</shortName>
    </recommendedName>
    <alternativeName>
        <fullName evidence="7">Eukaryotic translation initiation factor 3 subunit 9</fullName>
    </alternativeName>
</protein>
<feature type="region of interest" description="Disordered" evidence="9">
    <location>
        <begin position="1"/>
        <end position="34"/>
    </location>
</feature>
<dbReference type="PIRSF" id="PIRSF036424">
    <property type="entry name" value="eIF3b"/>
    <property type="match status" value="1"/>
</dbReference>
<dbReference type="GO" id="GO:0001732">
    <property type="term" value="P:formation of cytoplasmic translation initiation complex"/>
    <property type="evidence" value="ECO:0007669"/>
    <property type="project" value="UniProtKB-UniRule"/>
</dbReference>
<dbReference type="InterPro" id="IPR034363">
    <property type="entry name" value="eIF3B_RRM"/>
</dbReference>
<dbReference type="SMART" id="SM00360">
    <property type="entry name" value="RRM"/>
    <property type="match status" value="1"/>
</dbReference>
<evidence type="ECO:0000259" key="10">
    <source>
        <dbReference type="PROSITE" id="PS50102"/>
    </source>
</evidence>
<dbReference type="FunFam" id="3.30.70.330:FF:000235">
    <property type="entry name" value="Eukaryotic translation initiation factor 3 subunit B"/>
    <property type="match status" value="1"/>
</dbReference>
<evidence type="ECO:0000256" key="4">
    <source>
        <dbReference type="ARBA" id="ARBA00022574"/>
    </source>
</evidence>
<evidence type="ECO:0000256" key="2">
    <source>
        <dbReference type="ARBA" id="ARBA00022490"/>
    </source>
</evidence>
<dbReference type="HOGENOM" id="CLU_011152_1_0_1"/>
<dbReference type="SUPFAM" id="SSF54928">
    <property type="entry name" value="RNA-binding domain, RBD"/>
    <property type="match status" value="1"/>
</dbReference>
<dbReference type="PANTHER" id="PTHR14068:SF0">
    <property type="entry name" value="EUKARYOTIC TRANSLATION INITIATION FACTOR 3 SUBUNIT B"/>
    <property type="match status" value="1"/>
</dbReference>
<keyword evidence="3 7" id="KW-0396">Initiation factor</keyword>
<dbReference type="GO" id="GO:0031369">
    <property type="term" value="F:translation initiation factor binding"/>
    <property type="evidence" value="ECO:0007669"/>
    <property type="project" value="InterPro"/>
</dbReference>
<dbReference type="CTD" id="6751310"/>
<dbReference type="GeneID" id="6751310"/>
<dbReference type="GO" id="GO:0006413">
    <property type="term" value="P:translational initiation"/>
    <property type="evidence" value="ECO:0000318"/>
    <property type="project" value="GO_Central"/>
</dbReference>
<evidence type="ECO:0000256" key="3">
    <source>
        <dbReference type="ARBA" id="ARBA00022540"/>
    </source>
</evidence>
<evidence type="ECO:0000256" key="8">
    <source>
        <dbReference type="PIRNR" id="PIRNR036424"/>
    </source>
</evidence>
<dbReference type="STRING" id="10228.B3RPX9"/>
<dbReference type="SUPFAM" id="SSF69322">
    <property type="entry name" value="Tricorn protease domain 2"/>
    <property type="match status" value="1"/>
</dbReference>
<dbReference type="GO" id="GO:0005852">
    <property type="term" value="C:eukaryotic translation initiation factor 3 complex"/>
    <property type="evidence" value="ECO:0000318"/>
    <property type="project" value="GO_Central"/>
</dbReference>
<dbReference type="PANTHER" id="PTHR14068">
    <property type="entry name" value="EUKARYOTIC TRANSLATION INITIATION FACTOR 3 EIF3 -RELATED"/>
    <property type="match status" value="1"/>
</dbReference>
<accession>B3RPX9</accession>
<dbReference type="SMART" id="SM00361">
    <property type="entry name" value="RRM_1"/>
    <property type="match status" value="1"/>
</dbReference>
<dbReference type="GO" id="GO:0003723">
    <property type="term" value="F:RNA binding"/>
    <property type="evidence" value="ECO:0007669"/>
    <property type="project" value="UniProtKB-UniRule"/>
</dbReference>
<comment type="subunit">
    <text evidence="7 8">Component of the eukaryotic translation initiation factor 3 (eIF-3) complex.</text>
</comment>
<dbReference type="InterPro" id="IPR012677">
    <property type="entry name" value="Nucleotide-bd_a/b_plait_sf"/>
</dbReference>
<keyword evidence="6 7" id="KW-0648">Protein biosynthesis</keyword>
<organism evidence="11 12">
    <name type="scientific">Trichoplax adhaerens</name>
    <name type="common">Trichoplax reptans</name>
    <dbReference type="NCBI Taxonomy" id="10228"/>
    <lineage>
        <taxon>Eukaryota</taxon>
        <taxon>Metazoa</taxon>
        <taxon>Placozoa</taxon>
        <taxon>Uniplacotomia</taxon>
        <taxon>Trichoplacea</taxon>
        <taxon>Trichoplacidae</taxon>
        <taxon>Trichoplax</taxon>
    </lineage>
</organism>
<evidence type="ECO:0000313" key="12">
    <source>
        <dbReference type="Proteomes" id="UP000009022"/>
    </source>
</evidence>
<dbReference type="KEGG" id="tad:TRIADDRAFT_21889"/>
<dbReference type="OrthoDB" id="10250414at2759"/>
<dbReference type="OMA" id="LWGGPQF"/>